<gene>
    <name evidence="1" type="ORF">C2L65_08010</name>
</gene>
<reference evidence="1 2" key="1">
    <citation type="submission" date="2018-01" db="EMBL/GenBank/DDBJ databases">
        <title>Species boundaries and ecological features among Paraburkholderia terrae DSMZ17804T, P. hospita DSMZ17164T and P. caribensis DSMZ13236T.</title>
        <authorList>
            <person name="Pratama A.A."/>
        </authorList>
    </citation>
    <scope>NUCLEOTIDE SEQUENCE [LARGE SCALE GENOMIC DNA]</scope>
    <source>
        <strain evidence="1 2">DSM 17804</strain>
    </source>
</reference>
<organism evidence="1 2">
    <name type="scientific">Paraburkholderia terrae</name>
    <dbReference type="NCBI Taxonomy" id="311230"/>
    <lineage>
        <taxon>Bacteria</taxon>
        <taxon>Pseudomonadati</taxon>
        <taxon>Pseudomonadota</taxon>
        <taxon>Betaproteobacteria</taxon>
        <taxon>Burkholderiales</taxon>
        <taxon>Burkholderiaceae</taxon>
        <taxon>Paraburkholderia</taxon>
    </lineage>
</organism>
<proteinExistence type="predicted"/>
<accession>A0A2I8EJB4</accession>
<protein>
    <submittedName>
        <fullName evidence="1">Uncharacterized protein</fullName>
    </submittedName>
</protein>
<dbReference type="EMBL" id="CP026111">
    <property type="protein sequence ID" value="AUT59549.1"/>
    <property type="molecule type" value="Genomic_DNA"/>
</dbReference>
<evidence type="ECO:0000313" key="1">
    <source>
        <dbReference type="EMBL" id="AUT59549.1"/>
    </source>
</evidence>
<evidence type="ECO:0000313" key="2">
    <source>
        <dbReference type="Proteomes" id="UP000243502"/>
    </source>
</evidence>
<dbReference type="AlphaFoldDB" id="A0A2I8EJB4"/>
<dbReference type="KEGG" id="pter:C2L65_08010"/>
<sequence>MPLYLGLYKGIHSPAQIIPYSTVDANRNTSNAKCFAFSALPVHSQDAKPVGESRSALFNGPWIELD</sequence>
<name>A0A2I8EJB4_9BURK</name>
<dbReference type="Proteomes" id="UP000243502">
    <property type="component" value="Chromosome 1"/>
</dbReference>